<dbReference type="PANTHER" id="PTHR28055:SF1">
    <property type="entry name" value="ALTERED INHERITANCE OF MITOCHONDRIA PROTEIN 41, MITOCHONDRIAL"/>
    <property type="match status" value="1"/>
</dbReference>
<dbReference type="GO" id="GO:0016884">
    <property type="term" value="F:carbon-nitrogen ligase activity, with glutamine as amido-N-donor"/>
    <property type="evidence" value="ECO:0007669"/>
    <property type="project" value="InterPro"/>
</dbReference>
<dbReference type="InterPro" id="IPR019004">
    <property type="entry name" value="YqeY/Aim41"/>
</dbReference>
<dbReference type="Gene3D" id="1.10.10.410">
    <property type="match status" value="1"/>
</dbReference>
<evidence type="ECO:0008006" key="3">
    <source>
        <dbReference type="Google" id="ProtNLM"/>
    </source>
</evidence>
<dbReference type="Gene3D" id="1.10.1510.10">
    <property type="entry name" value="Uncharacterised protein YqeY/AIM41 PF09424, N-terminal domain"/>
    <property type="match status" value="1"/>
</dbReference>
<dbReference type="EMBL" id="MHRK01000004">
    <property type="protein sequence ID" value="OHA24814.1"/>
    <property type="molecule type" value="Genomic_DNA"/>
</dbReference>
<proteinExistence type="predicted"/>
<dbReference type="InterPro" id="IPR003789">
    <property type="entry name" value="Asn/Gln_tRNA_amidoTrase-B-like"/>
</dbReference>
<evidence type="ECO:0000313" key="1">
    <source>
        <dbReference type="EMBL" id="OHA24814.1"/>
    </source>
</evidence>
<name>A0A1G2MM46_9BACT</name>
<dbReference type="InterPro" id="IPR042184">
    <property type="entry name" value="YqeY/Aim41_N"/>
</dbReference>
<accession>A0A1G2MM46</accession>
<dbReference type="PANTHER" id="PTHR28055">
    <property type="entry name" value="ALTERED INHERITANCE OF MITOCHONDRIA PROTEIN 41, MITOCHONDRIAL"/>
    <property type="match status" value="1"/>
</dbReference>
<dbReference type="SUPFAM" id="SSF89095">
    <property type="entry name" value="GatB/YqeY motif"/>
    <property type="match status" value="1"/>
</dbReference>
<reference evidence="1 2" key="1">
    <citation type="journal article" date="2016" name="Nat. Commun.">
        <title>Thousands of microbial genomes shed light on interconnected biogeochemical processes in an aquifer system.</title>
        <authorList>
            <person name="Anantharaman K."/>
            <person name="Brown C.T."/>
            <person name="Hug L.A."/>
            <person name="Sharon I."/>
            <person name="Castelle C.J."/>
            <person name="Probst A.J."/>
            <person name="Thomas B.C."/>
            <person name="Singh A."/>
            <person name="Wilkins M.J."/>
            <person name="Karaoz U."/>
            <person name="Brodie E.L."/>
            <person name="Williams K.H."/>
            <person name="Hubbard S.S."/>
            <person name="Banfield J.F."/>
        </authorList>
    </citation>
    <scope>NUCLEOTIDE SEQUENCE [LARGE SCALE GENOMIC DNA]</scope>
</reference>
<sequence length="151" mass="16932">MSLHQQILNDAKEAMLKRDEIKSLVLKGVKATFMNELIGKNDAKKTELTDEEALTIIRRLVKQRKDSIEQFTKGNRKDLADEEAKELTILETYLPKMMSESEIIKLAKAKKTELGISDKAKAGILMSSLMKDLKGKADGTLVKKVVDNLLS</sequence>
<comment type="caution">
    <text evidence="1">The sequence shown here is derived from an EMBL/GenBank/DDBJ whole genome shotgun (WGS) entry which is preliminary data.</text>
</comment>
<dbReference type="AlphaFoldDB" id="A0A1G2MM46"/>
<dbReference type="Pfam" id="PF09424">
    <property type="entry name" value="YqeY"/>
    <property type="match status" value="1"/>
</dbReference>
<protein>
    <recommendedName>
        <fullName evidence="3">Glutamyl-tRNA amidotransferase</fullName>
    </recommendedName>
</protein>
<dbReference type="Proteomes" id="UP000177130">
    <property type="component" value="Unassembled WGS sequence"/>
</dbReference>
<dbReference type="InterPro" id="IPR023168">
    <property type="entry name" value="GatB_Yqey_C_2"/>
</dbReference>
<evidence type="ECO:0000313" key="2">
    <source>
        <dbReference type="Proteomes" id="UP000177130"/>
    </source>
</evidence>
<dbReference type="STRING" id="1802306.A3C72_03215"/>
<organism evidence="1 2">
    <name type="scientific">Candidatus Taylorbacteria bacterium RIFCSPHIGHO2_02_FULL_43_32b</name>
    <dbReference type="NCBI Taxonomy" id="1802306"/>
    <lineage>
        <taxon>Bacteria</taxon>
        <taxon>Candidatus Tayloriibacteriota</taxon>
    </lineage>
</organism>
<gene>
    <name evidence="1" type="ORF">A3C72_03215</name>
</gene>